<evidence type="ECO:0000313" key="3">
    <source>
        <dbReference type="Proteomes" id="UP000018534"/>
    </source>
</evidence>
<comment type="caution">
    <text evidence="2">The sequence shown here is derived from an EMBL/GenBank/DDBJ whole genome shotgun (WGS) entry which is preliminary data.</text>
</comment>
<dbReference type="EMBL" id="AZGR01000073">
    <property type="protein sequence ID" value="ETA86483.1"/>
    <property type="molecule type" value="Genomic_DNA"/>
</dbReference>
<feature type="region of interest" description="Disordered" evidence="1">
    <location>
        <begin position="81"/>
        <end position="106"/>
    </location>
</feature>
<protein>
    <submittedName>
        <fullName evidence="2">Uncharacterized protein</fullName>
    </submittedName>
</protein>
<dbReference type="Proteomes" id="UP000018534">
    <property type="component" value="Unassembled WGS sequence"/>
</dbReference>
<reference evidence="2 3" key="1">
    <citation type="journal article" date="2014" name="Genome Announc.">
        <title>Whole-Genome Sequencing of Salmonella enterica subsp. enterica Serovar Cubana Strains Isolated from Agricultural Sources.</title>
        <authorList>
            <person name="Benahmed F.H."/>
            <person name="Gopinath G.R."/>
            <person name="Wang H."/>
            <person name="Jean-Gilles Beaubrun J."/>
            <person name="Grim C."/>
            <person name="Cheng C.M."/>
            <person name="McClelland M."/>
            <person name="Ayers S."/>
            <person name="Abbott J."/>
            <person name="Desai P."/>
            <person name="Frye J.G."/>
            <person name="Weinstock G."/>
            <person name="Hammack T.S."/>
            <person name="Hanes D.E."/>
            <person name="Rasmussen M.A."/>
            <person name="Davidson M.K."/>
        </authorList>
    </citation>
    <scope>NUCLEOTIDE SEQUENCE [LARGE SCALE GENOMIC DNA]</scope>
    <source>
        <strain evidence="2">76814</strain>
    </source>
</reference>
<sequence length="106" mass="11373">MAFNRLPGEAVFRERKNQIPGPGVARKKKRFSTGLRTGITKAALAPFEIYARISPRPSLQDVGLTRLDAGVATQTMCEKIGRFSGPRRKNPIAGVAPTAGQHASTG</sequence>
<name>V7IKN5_SALET</name>
<gene>
    <name evidence="2" type="ORF">A628_03495</name>
</gene>
<dbReference type="AlphaFoldDB" id="V7IKN5"/>
<accession>V7IKN5</accession>
<dbReference type="HOGENOM" id="CLU_2221356_0_0_6"/>
<proteinExistence type="predicted"/>
<organism evidence="2 3">
    <name type="scientific">Salmonella enterica subsp. enterica serovar Cubana str. 76814</name>
    <dbReference type="NCBI Taxonomy" id="1192560"/>
    <lineage>
        <taxon>Bacteria</taxon>
        <taxon>Pseudomonadati</taxon>
        <taxon>Pseudomonadota</taxon>
        <taxon>Gammaproteobacteria</taxon>
        <taxon>Enterobacterales</taxon>
        <taxon>Enterobacteriaceae</taxon>
        <taxon>Salmonella</taxon>
    </lineage>
</organism>
<evidence type="ECO:0000313" key="2">
    <source>
        <dbReference type="EMBL" id="ETA86483.1"/>
    </source>
</evidence>
<evidence type="ECO:0000256" key="1">
    <source>
        <dbReference type="SAM" id="MobiDB-lite"/>
    </source>
</evidence>